<keyword evidence="2" id="KW-1133">Transmembrane helix</keyword>
<dbReference type="EMBL" id="RBAM01000006">
    <property type="protein sequence ID" value="RKN71484.1"/>
    <property type="molecule type" value="Genomic_DNA"/>
</dbReference>
<feature type="region of interest" description="Disordered" evidence="1">
    <location>
        <begin position="1"/>
        <end position="25"/>
    </location>
</feature>
<sequence length="128" mass="13542">MNDLTTQAQADAAAQTRSTDDRDERGGRSLILPAVLAVLLIPVALLFGGLAPMATDSCGPDHCSRALDQALAEVVFGLYATFAGTPALLLTAGVLPRRMRYATARRLTAWSALLPPAFVILRVLALPQ</sequence>
<name>A0A3B0BGK0_9ACTN</name>
<organism evidence="3 4">
    <name type="scientific">Streptomyces klenkii</name>
    <dbReference type="NCBI Taxonomy" id="1420899"/>
    <lineage>
        <taxon>Bacteria</taxon>
        <taxon>Bacillati</taxon>
        <taxon>Actinomycetota</taxon>
        <taxon>Actinomycetes</taxon>
        <taxon>Kitasatosporales</taxon>
        <taxon>Streptomycetaceae</taxon>
        <taxon>Streptomyces</taxon>
    </lineage>
</organism>
<gene>
    <name evidence="3" type="ORF">D7231_15850</name>
</gene>
<protein>
    <submittedName>
        <fullName evidence="3">Uncharacterized protein</fullName>
    </submittedName>
</protein>
<keyword evidence="2" id="KW-0812">Transmembrane</keyword>
<evidence type="ECO:0000256" key="2">
    <source>
        <dbReference type="SAM" id="Phobius"/>
    </source>
</evidence>
<dbReference type="AlphaFoldDB" id="A0A3B0BGK0"/>
<keyword evidence="2" id="KW-0472">Membrane</keyword>
<evidence type="ECO:0000256" key="1">
    <source>
        <dbReference type="SAM" id="MobiDB-lite"/>
    </source>
</evidence>
<feature type="transmembrane region" description="Helical" evidence="2">
    <location>
        <begin position="30"/>
        <end position="54"/>
    </location>
</feature>
<proteinExistence type="predicted"/>
<dbReference type="RefSeq" id="WP_120756097.1">
    <property type="nucleotide sequence ID" value="NZ_RBAM01000006.1"/>
</dbReference>
<comment type="caution">
    <text evidence="3">The sequence shown here is derived from an EMBL/GenBank/DDBJ whole genome shotgun (WGS) entry which is preliminary data.</text>
</comment>
<reference evidence="3 4" key="1">
    <citation type="journal article" date="2015" name="Antonie Van Leeuwenhoek">
        <title>Streptomyces klenkii sp. nov., isolated from deep marine sediment.</title>
        <authorList>
            <person name="Veyisoglu A."/>
            <person name="Sahin N."/>
        </authorList>
    </citation>
    <scope>NUCLEOTIDE SEQUENCE [LARGE SCALE GENOMIC DNA]</scope>
    <source>
        <strain evidence="3 4">KCTC 29202</strain>
    </source>
</reference>
<dbReference type="Proteomes" id="UP000270343">
    <property type="component" value="Unassembled WGS sequence"/>
</dbReference>
<evidence type="ECO:0000313" key="3">
    <source>
        <dbReference type="EMBL" id="RKN71484.1"/>
    </source>
</evidence>
<feature type="compositionally biased region" description="Low complexity" evidence="1">
    <location>
        <begin position="1"/>
        <end position="17"/>
    </location>
</feature>
<evidence type="ECO:0000313" key="4">
    <source>
        <dbReference type="Proteomes" id="UP000270343"/>
    </source>
</evidence>
<feature type="transmembrane region" description="Helical" evidence="2">
    <location>
        <begin position="107"/>
        <end position="125"/>
    </location>
</feature>
<dbReference type="OrthoDB" id="4286756at2"/>
<accession>A0A3B0BGK0</accession>
<feature type="transmembrane region" description="Helical" evidence="2">
    <location>
        <begin position="74"/>
        <end position="95"/>
    </location>
</feature>
<keyword evidence="4" id="KW-1185">Reference proteome</keyword>